<gene>
    <name evidence="4" type="ORF">AAL_04798</name>
</gene>
<accession>A0A168B265</accession>
<dbReference type="EMBL" id="AZGY01000010">
    <property type="protein sequence ID" value="KZZ94687.1"/>
    <property type="molecule type" value="Genomic_DNA"/>
</dbReference>
<dbReference type="AlphaFoldDB" id="A0A168B265"/>
<keyword evidence="1" id="KW-0175">Coiled coil</keyword>
<proteinExistence type="predicted"/>
<dbReference type="InterPro" id="IPR025676">
    <property type="entry name" value="Clr5_dom"/>
</dbReference>
<feature type="region of interest" description="Disordered" evidence="2">
    <location>
        <begin position="1"/>
        <end position="29"/>
    </location>
</feature>
<protein>
    <recommendedName>
        <fullName evidence="3">Clr5 domain-containing protein</fullName>
    </recommendedName>
</protein>
<evidence type="ECO:0000259" key="3">
    <source>
        <dbReference type="Pfam" id="PF14420"/>
    </source>
</evidence>
<dbReference type="Proteomes" id="UP000078544">
    <property type="component" value="Unassembled WGS sequence"/>
</dbReference>
<dbReference type="STRING" id="1081109.A0A168B265"/>
<name>A0A168B265_9HYPO</name>
<dbReference type="Pfam" id="PF14420">
    <property type="entry name" value="Clr5"/>
    <property type="match status" value="1"/>
</dbReference>
<feature type="coiled-coil region" evidence="1">
    <location>
        <begin position="420"/>
        <end position="447"/>
    </location>
</feature>
<evidence type="ECO:0000313" key="4">
    <source>
        <dbReference type="EMBL" id="KZZ94687.1"/>
    </source>
</evidence>
<keyword evidence="5" id="KW-1185">Reference proteome</keyword>
<comment type="caution">
    <text evidence="4">The sequence shown here is derived from an EMBL/GenBank/DDBJ whole genome shotgun (WGS) entry which is preliminary data.</text>
</comment>
<sequence length="511" mass="57976">MSRLVPLAPRPAGEVWTSSEQPACKNHSKEEWSSRRGVIEQLYINEGRKLVEIMTIMASKHGFAATCLTKTPVGCPTSEQMYKKRFKKWNLRKRGHRDPTESHQSPCHPATAASESVEGSRTAGRDSASASDHEAAYMASAPISRAGPYSDLELMLGNVRSWSSHQLETTHVAQEPMARYLASPDRPPLQDSRTMYRTFELVFDLWAHGQGQLAGLAARKAFYALEFVLEEDHPDLVWHILDSVYDMVDRGHMQLLDMFLRYATELSSRQLPREHPLPRILQQLVESDYSSQHGRDHVCHLLRSAWHRNVDILSGQIGSETASRLWLFEQLIWDGRTRLRRSCRLASRQETFTQALASLNHDRHALCDMDVLRIMALTLEYTQMDLKDRARAEELALDLLSHTNDSAAGDRSNARFHAYARKMLARLQEHRREWASAEQNLKFAVEKREAAHGHGADLRVIRDMWVLAGHYSRSGQQDLAERTILDAVSRADSFLKPVSDDVDDEGAGGPP</sequence>
<evidence type="ECO:0000256" key="2">
    <source>
        <dbReference type="SAM" id="MobiDB-lite"/>
    </source>
</evidence>
<organism evidence="4 5">
    <name type="scientific">Moelleriella libera RCEF 2490</name>
    <dbReference type="NCBI Taxonomy" id="1081109"/>
    <lineage>
        <taxon>Eukaryota</taxon>
        <taxon>Fungi</taxon>
        <taxon>Dikarya</taxon>
        <taxon>Ascomycota</taxon>
        <taxon>Pezizomycotina</taxon>
        <taxon>Sordariomycetes</taxon>
        <taxon>Hypocreomycetidae</taxon>
        <taxon>Hypocreales</taxon>
        <taxon>Clavicipitaceae</taxon>
        <taxon>Moelleriella</taxon>
    </lineage>
</organism>
<evidence type="ECO:0000256" key="1">
    <source>
        <dbReference type="SAM" id="Coils"/>
    </source>
</evidence>
<feature type="region of interest" description="Disordered" evidence="2">
    <location>
        <begin position="93"/>
        <end position="133"/>
    </location>
</feature>
<reference evidence="4 5" key="1">
    <citation type="journal article" date="2016" name="Genome Biol. Evol.">
        <title>Divergent and convergent evolution of fungal pathogenicity.</title>
        <authorList>
            <person name="Shang Y."/>
            <person name="Xiao G."/>
            <person name="Zheng P."/>
            <person name="Cen K."/>
            <person name="Zhan S."/>
            <person name="Wang C."/>
        </authorList>
    </citation>
    <scope>NUCLEOTIDE SEQUENCE [LARGE SCALE GENOMIC DNA]</scope>
    <source>
        <strain evidence="4 5">RCEF 2490</strain>
    </source>
</reference>
<dbReference type="PANTHER" id="PTHR38788:SF3">
    <property type="entry name" value="CLR5 DOMAIN-CONTAINING PROTEIN"/>
    <property type="match status" value="1"/>
</dbReference>
<evidence type="ECO:0000313" key="5">
    <source>
        <dbReference type="Proteomes" id="UP000078544"/>
    </source>
</evidence>
<feature type="domain" description="Clr5" evidence="3">
    <location>
        <begin position="28"/>
        <end position="93"/>
    </location>
</feature>
<dbReference type="PANTHER" id="PTHR38788">
    <property type="entry name" value="CLR5 DOMAIN-CONTAINING PROTEIN"/>
    <property type="match status" value="1"/>
</dbReference>
<dbReference type="OrthoDB" id="5308957at2759"/>